<evidence type="ECO:0000313" key="5">
    <source>
        <dbReference type="Proteomes" id="UP000290608"/>
    </source>
</evidence>
<dbReference type="STRING" id="1122159.SAMN02745246_01330"/>
<dbReference type="Proteomes" id="UP000290608">
    <property type="component" value="Unassembled WGS sequence"/>
</dbReference>
<feature type="signal peptide" evidence="1">
    <location>
        <begin position="1"/>
        <end position="20"/>
    </location>
</feature>
<feature type="domain" description="DUF3823" evidence="3">
    <location>
        <begin position="120"/>
        <end position="219"/>
    </location>
</feature>
<dbReference type="EMBL" id="QOVL01000005">
    <property type="protein sequence ID" value="RXG31971.1"/>
    <property type="molecule type" value="Genomic_DNA"/>
</dbReference>
<name>A0A4Q0PNG0_9FLAO</name>
<evidence type="ECO:0000259" key="2">
    <source>
        <dbReference type="Pfam" id="PF12866"/>
    </source>
</evidence>
<sequence length="224" mass="25016">MKKKWLYLLTLTFAASLVSCELDNIDAPSARLEGNVVYEGENLNVRSNSAQLELWQDGYALNEFIPVFIAQDGSYSASLFNGEYKLVRKGGDPWLPQLNDTIIVQVNGNTLLDVPVTPYFTIKNEAYSISGNTISATFDVNQIVDSSVLQEVVIVLGESVLVDENIQDAIARYSADTINIDSSTSLSIEIPENMRDLEYLFIRTALKSNSSNEYIYTNSYRLEL</sequence>
<dbReference type="Pfam" id="PF12866">
    <property type="entry name" value="DUF3823"/>
    <property type="match status" value="1"/>
</dbReference>
<organism evidence="4 5">
    <name type="scientific">Leeuwenhoekiella marinoflava</name>
    <dbReference type="NCBI Taxonomy" id="988"/>
    <lineage>
        <taxon>Bacteria</taxon>
        <taxon>Pseudomonadati</taxon>
        <taxon>Bacteroidota</taxon>
        <taxon>Flavobacteriia</taxon>
        <taxon>Flavobacteriales</taxon>
        <taxon>Flavobacteriaceae</taxon>
        <taxon>Leeuwenhoekiella</taxon>
    </lineage>
</organism>
<comment type="caution">
    <text evidence="4">The sequence shown here is derived from an EMBL/GenBank/DDBJ whole genome shotgun (WGS) entry which is preliminary data.</text>
</comment>
<dbReference type="AlphaFoldDB" id="A0A4Q0PNG0"/>
<dbReference type="Pfam" id="PF18003">
    <property type="entry name" value="DUF3823_C"/>
    <property type="match status" value="1"/>
</dbReference>
<dbReference type="RefSeq" id="WP_073098451.1">
    <property type="nucleotide sequence ID" value="NZ_QOVL01000005.1"/>
</dbReference>
<dbReference type="PROSITE" id="PS51257">
    <property type="entry name" value="PROKAR_LIPOPROTEIN"/>
    <property type="match status" value="1"/>
</dbReference>
<dbReference type="InterPro" id="IPR024278">
    <property type="entry name" value="DUF3823_N"/>
</dbReference>
<dbReference type="Gene3D" id="2.60.40.2060">
    <property type="match status" value="1"/>
</dbReference>
<feature type="domain" description="DUF3823" evidence="2">
    <location>
        <begin position="31"/>
        <end position="117"/>
    </location>
</feature>
<reference evidence="4 5" key="1">
    <citation type="submission" date="2018-07" db="EMBL/GenBank/DDBJ databases">
        <title>Leeuwenhoekiella genomics.</title>
        <authorList>
            <person name="Tahon G."/>
            <person name="Willems A."/>
        </authorList>
    </citation>
    <scope>NUCLEOTIDE SEQUENCE [LARGE SCALE GENOMIC DNA]</scope>
    <source>
        <strain evidence="4 5">LMG 1345</strain>
    </source>
</reference>
<keyword evidence="1" id="KW-0732">Signal</keyword>
<dbReference type="Gene3D" id="2.60.40.1120">
    <property type="entry name" value="Carboxypeptidase-like, regulatory domain"/>
    <property type="match status" value="1"/>
</dbReference>
<gene>
    <name evidence="4" type="ORF">DSL99_1273</name>
</gene>
<evidence type="ECO:0000313" key="4">
    <source>
        <dbReference type="EMBL" id="RXG31971.1"/>
    </source>
</evidence>
<evidence type="ECO:0008006" key="6">
    <source>
        <dbReference type="Google" id="ProtNLM"/>
    </source>
</evidence>
<feature type="chain" id="PRO_5020754188" description="DUF3823 domain-containing protein" evidence="1">
    <location>
        <begin position="21"/>
        <end position="224"/>
    </location>
</feature>
<accession>A0A4Q0PNG0</accession>
<proteinExistence type="predicted"/>
<protein>
    <recommendedName>
        <fullName evidence="6">DUF3823 domain-containing protein</fullName>
    </recommendedName>
</protein>
<evidence type="ECO:0000259" key="3">
    <source>
        <dbReference type="Pfam" id="PF18003"/>
    </source>
</evidence>
<dbReference type="InterPro" id="IPR041186">
    <property type="entry name" value="DUF3823_C"/>
</dbReference>
<evidence type="ECO:0000256" key="1">
    <source>
        <dbReference type="SAM" id="SignalP"/>
    </source>
</evidence>